<comment type="caution">
    <text evidence="3">The sequence shown here is derived from an EMBL/GenBank/DDBJ whole genome shotgun (WGS) entry which is preliminary data.</text>
</comment>
<dbReference type="EMBL" id="JAMBQA010000002">
    <property type="protein sequence ID" value="MDG0845574.1"/>
    <property type="molecule type" value="Genomic_DNA"/>
</dbReference>
<feature type="transmembrane region" description="Helical" evidence="2">
    <location>
        <begin position="165"/>
        <end position="185"/>
    </location>
</feature>
<organism evidence="3 4">
    <name type="scientific">Staphylococcus equorum</name>
    <dbReference type="NCBI Taxonomy" id="246432"/>
    <lineage>
        <taxon>Bacteria</taxon>
        <taxon>Bacillati</taxon>
        <taxon>Bacillota</taxon>
        <taxon>Bacilli</taxon>
        <taxon>Bacillales</taxon>
        <taxon>Staphylococcaceae</taxon>
        <taxon>Staphylococcus</taxon>
    </lineage>
</organism>
<feature type="transmembrane region" description="Helical" evidence="2">
    <location>
        <begin position="223"/>
        <end position="243"/>
    </location>
</feature>
<dbReference type="Proteomes" id="UP001152422">
    <property type="component" value="Unassembled WGS sequence"/>
</dbReference>
<keyword evidence="2" id="KW-0472">Membrane</keyword>
<keyword evidence="4" id="KW-1185">Reference proteome</keyword>
<reference evidence="3" key="1">
    <citation type="submission" date="2022-05" db="EMBL/GenBank/DDBJ databases">
        <title>Comparative genomics of Staphylococcus equorum isolates.</title>
        <authorList>
            <person name="Luelf R.H."/>
        </authorList>
    </citation>
    <scope>NUCLEOTIDE SEQUENCE</scope>
    <source>
        <strain evidence="3">TMW 2.2497</strain>
    </source>
</reference>
<feature type="compositionally biased region" description="Polar residues" evidence="1">
    <location>
        <begin position="365"/>
        <end position="375"/>
    </location>
</feature>
<feature type="region of interest" description="Disordered" evidence="1">
    <location>
        <begin position="360"/>
        <end position="390"/>
    </location>
</feature>
<evidence type="ECO:0000256" key="2">
    <source>
        <dbReference type="SAM" id="Phobius"/>
    </source>
</evidence>
<evidence type="ECO:0008006" key="5">
    <source>
        <dbReference type="Google" id="ProtNLM"/>
    </source>
</evidence>
<name>A0A9X4L855_9STAP</name>
<proteinExistence type="predicted"/>
<feature type="transmembrane region" description="Helical" evidence="2">
    <location>
        <begin position="263"/>
        <end position="292"/>
    </location>
</feature>
<keyword evidence="2" id="KW-0812">Transmembrane</keyword>
<feature type="transmembrane region" description="Helical" evidence="2">
    <location>
        <begin position="312"/>
        <end position="334"/>
    </location>
</feature>
<sequence>MTNIAIGLIPSPDMPHKLINKISDYLADDIHNHVDDKTNWDFETHVASMVGTAEHMDKALDIASNIKKQKNWDYTICITDLPSLSNNKTVICDINLDDKTSLISVPALGAVNLKHKLRHFITFIVKYFFTSGSDKSLLKSKYFKLTKFNEVIPNEDNKQDNRKRIVSKTSFLGWFHLILGMTFSNEPWSAILDFKKIISVSFATGTYIAIFSTPWDLSLDYEYWRFILLMLLSISGMVGWLIYSYNLWERPNPKTQQSYRFIYNFTTLTTLFAITIFNFAALFILLTISTLLFVPPEIFSSWTSLNEKQPTFVNYINLIWFITSLGILAGAMGSTVENAEKIKRVTYSFRQYYRYKELEQDDDNTNSTNQASDYNNGKKLSHSEGDSNDK</sequence>
<evidence type="ECO:0000256" key="1">
    <source>
        <dbReference type="SAM" id="MobiDB-lite"/>
    </source>
</evidence>
<accession>A0A9X4L855</accession>
<protein>
    <recommendedName>
        <fullName evidence="5">5,10-methylene-tetrahydrofolate dehydrogenase</fullName>
    </recommendedName>
</protein>
<evidence type="ECO:0000313" key="3">
    <source>
        <dbReference type="EMBL" id="MDG0845574.1"/>
    </source>
</evidence>
<dbReference type="AlphaFoldDB" id="A0A9X4L855"/>
<feature type="compositionally biased region" description="Basic and acidic residues" evidence="1">
    <location>
        <begin position="381"/>
        <end position="390"/>
    </location>
</feature>
<gene>
    <name evidence="3" type="ORF">M4L89_05005</name>
</gene>
<keyword evidence="2" id="KW-1133">Transmembrane helix</keyword>
<evidence type="ECO:0000313" key="4">
    <source>
        <dbReference type="Proteomes" id="UP001152422"/>
    </source>
</evidence>
<dbReference type="RefSeq" id="WP_002506708.1">
    <property type="nucleotide sequence ID" value="NZ_CP065710.1"/>
</dbReference>